<gene>
    <name evidence="2" type="ORF">CQW23_35536</name>
</gene>
<comment type="caution">
    <text evidence="2">The sequence shown here is derived from an EMBL/GenBank/DDBJ whole genome shotgun (WGS) entry which is preliminary data.</text>
</comment>
<organism evidence="2 3">
    <name type="scientific">Capsicum baccatum</name>
    <name type="common">Peruvian pepper</name>
    <dbReference type="NCBI Taxonomy" id="33114"/>
    <lineage>
        <taxon>Eukaryota</taxon>
        <taxon>Viridiplantae</taxon>
        <taxon>Streptophyta</taxon>
        <taxon>Embryophyta</taxon>
        <taxon>Tracheophyta</taxon>
        <taxon>Spermatophyta</taxon>
        <taxon>Magnoliopsida</taxon>
        <taxon>eudicotyledons</taxon>
        <taxon>Gunneridae</taxon>
        <taxon>Pentapetalae</taxon>
        <taxon>asterids</taxon>
        <taxon>lamiids</taxon>
        <taxon>Solanales</taxon>
        <taxon>Solanaceae</taxon>
        <taxon>Solanoideae</taxon>
        <taxon>Capsiceae</taxon>
        <taxon>Capsicum</taxon>
    </lineage>
</organism>
<dbReference type="GO" id="GO:0007030">
    <property type="term" value="P:Golgi organization"/>
    <property type="evidence" value="ECO:0007669"/>
    <property type="project" value="TreeGrafter"/>
</dbReference>
<dbReference type="GO" id="GO:0017119">
    <property type="term" value="C:Golgi transport complex"/>
    <property type="evidence" value="ECO:0007669"/>
    <property type="project" value="TreeGrafter"/>
</dbReference>
<dbReference type="InterPro" id="IPR007265">
    <property type="entry name" value="COG_su3"/>
</dbReference>
<name>A0A2G2UVM3_CAPBA</name>
<proteinExistence type="predicted"/>
<reference evidence="3" key="2">
    <citation type="journal article" date="2017" name="J. Anim. Genet.">
        <title>Multiple reference genome sequences of hot pepper reveal the massive evolution of plant disease resistance genes by retroduplication.</title>
        <authorList>
            <person name="Kim S."/>
            <person name="Park J."/>
            <person name="Yeom S.-I."/>
            <person name="Kim Y.-M."/>
            <person name="Seo E."/>
            <person name="Kim K.-T."/>
            <person name="Kim M.-S."/>
            <person name="Lee J.M."/>
            <person name="Cheong K."/>
            <person name="Shin H.-S."/>
            <person name="Kim S.-B."/>
            <person name="Han K."/>
            <person name="Lee J."/>
            <person name="Park M."/>
            <person name="Lee H.-A."/>
            <person name="Lee H.-Y."/>
            <person name="Lee Y."/>
            <person name="Oh S."/>
            <person name="Lee J.H."/>
            <person name="Choi E."/>
            <person name="Choi E."/>
            <person name="Lee S.E."/>
            <person name="Jeon J."/>
            <person name="Kim H."/>
            <person name="Choi G."/>
            <person name="Song H."/>
            <person name="Lee J."/>
            <person name="Lee S.-C."/>
            <person name="Kwon J.-K."/>
            <person name="Lee H.-Y."/>
            <person name="Koo N."/>
            <person name="Hong Y."/>
            <person name="Kim R.W."/>
            <person name="Kang W.-H."/>
            <person name="Huh J.H."/>
            <person name="Kang B.-C."/>
            <person name="Yang T.-J."/>
            <person name="Lee Y.-H."/>
            <person name="Bennetzen J.L."/>
            <person name="Choi D."/>
        </authorList>
    </citation>
    <scope>NUCLEOTIDE SEQUENCE [LARGE SCALE GENOMIC DNA]</scope>
    <source>
        <strain evidence="3">cv. PBC81</strain>
    </source>
</reference>
<dbReference type="GO" id="GO:0005801">
    <property type="term" value="C:cis-Golgi network"/>
    <property type="evidence" value="ECO:0007669"/>
    <property type="project" value="InterPro"/>
</dbReference>
<evidence type="ECO:0000313" key="2">
    <source>
        <dbReference type="EMBL" id="PHT24796.1"/>
    </source>
</evidence>
<dbReference type="AlphaFoldDB" id="A0A2G2UVM3"/>
<protein>
    <recommendedName>
        <fullName evidence="1">Conserved oligomeric Golgi complex subunit 3 C-terminal domain-containing protein</fullName>
    </recommendedName>
</protein>
<feature type="domain" description="Conserved oligomeric Golgi complex subunit 3 C-terminal" evidence="1">
    <location>
        <begin position="7"/>
        <end position="109"/>
    </location>
</feature>
<evidence type="ECO:0000259" key="1">
    <source>
        <dbReference type="Pfam" id="PF20671"/>
    </source>
</evidence>
<reference evidence="2 3" key="1">
    <citation type="journal article" date="2017" name="Genome Biol.">
        <title>New reference genome sequences of hot pepper reveal the massive evolution of plant disease-resistance genes by retroduplication.</title>
        <authorList>
            <person name="Kim S."/>
            <person name="Park J."/>
            <person name="Yeom S.I."/>
            <person name="Kim Y.M."/>
            <person name="Seo E."/>
            <person name="Kim K.T."/>
            <person name="Kim M.S."/>
            <person name="Lee J.M."/>
            <person name="Cheong K."/>
            <person name="Shin H.S."/>
            <person name="Kim S.B."/>
            <person name="Han K."/>
            <person name="Lee J."/>
            <person name="Park M."/>
            <person name="Lee H.A."/>
            <person name="Lee H.Y."/>
            <person name="Lee Y."/>
            <person name="Oh S."/>
            <person name="Lee J.H."/>
            <person name="Choi E."/>
            <person name="Choi E."/>
            <person name="Lee S.E."/>
            <person name="Jeon J."/>
            <person name="Kim H."/>
            <person name="Choi G."/>
            <person name="Song H."/>
            <person name="Lee J."/>
            <person name="Lee S.C."/>
            <person name="Kwon J.K."/>
            <person name="Lee H.Y."/>
            <person name="Koo N."/>
            <person name="Hong Y."/>
            <person name="Kim R.W."/>
            <person name="Kang W.H."/>
            <person name="Huh J.H."/>
            <person name="Kang B.C."/>
            <person name="Yang T.J."/>
            <person name="Lee Y.H."/>
            <person name="Bennetzen J.L."/>
            <person name="Choi D."/>
        </authorList>
    </citation>
    <scope>NUCLEOTIDE SEQUENCE [LARGE SCALE GENOMIC DNA]</scope>
    <source>
        <strain evidence="3">cv. PBC81</strain>
    </source>
</reference>
<dbReference type="EMBL" id="MLFT02006070">
    <property type="protein sequence ID" value="PHT24796.1"/>
    <property type="molecule type" value="Genomic_DNA"/>
</dbReference>
<dbReference type="STRING" id="33114.A0A2G2UVM3"/>
<dbReference type="PANTHER" id="PTHR13302">
    <property type="entry name" value="CONSERVED OLIGOMERIC GOLGI COMPLEX COMPONENT 3"/>
    <property type="match status" value="1"/>
</dbReference>
<dbReference type="GO" id="GO:0006891">
    <property type="term" value="P:intra-Golgi vesicle-mediated transport"/>
    <property type="evidence" value="ECO:0007669"/>
    <property type="project" value="TreeGrafter"/>
</dbReference>
<dbReference type="PANTHER" id="PTHR13302:SF8">
    <property type="entry name" value="CONSERVED OLIGOMERIC GOLGI COMPLEX SUBUNIT 3"/>
    <property type="match status" value="1"/>
</dbReference>
<dbReference type="OrthoDB" id="1931359at2759"/>
<dbReference type="Proteomes" id="UP000224567">
    <property type="component" value="Unassembled WGS sequence"/>
</dbReference>
<accession>A0A2G2UVM3</accession>
<dbReference type="Pfam" id="PF20671">
    <property type="entry name" value="COG3_C"/>
    <property type="match status" value="1"/>
</dbReference>
<dbReference type="InterPro" id="IPR048685">
    <property type="entry name" value="COG3_C"/>
</dbReference>
<sequence>MYASRLQQMSYLQLKPILEEIESRAPRKEYIQLLEECHKLYCEQRLSLIRGIVQQRISEFSRKEALSSLTRSGCAYLMQVCQLEHQLFNHFFPSCSEDISSLTPLVDPLRPVGSTAIHSFERASQIPSGLDLQVASAIIYEYVLYLYIKLVVGICSCEAAAAFL</sequence>
<evidence type="ECO:0000313" key="3">
    <source>
        <dbReference type="Proteomes" id="UP000224567"/>
    </source>
</evidence>
<dbReference type="GO" id="GO:0006886">
    <property type="term" value="P:intracellular protein transport"/>
    <property type="evidence" value="ECO:0007669"/>
    <property type="project" value="InterPro"/>
</dbReference>
<dbReference type="GO" id="GO:0016020">
    <property type="term" value="C:membrane"/>
    <property type="evidence" value="ECO:0007669"/>
    <property type="project" value="InterPro"/>
</dbReference>
<keyword evidence="3" id="KW-1185">Reference proteome</keyword>